<dbReference type="PANTHER" id="PTHR11803">
    <property type="entry name" value="2-IMINOBUTANOATE/2-IMINOPROPANOATE DEAMINASE RIDA"/>
    <property type="match status" value="1"/>
</dbReference>
<dbReference type="InterPro" id="IPR035959">
    <property type="entry name" value="RutC-like_sf"/>
</dbReference>
<evidence type="ECO:0000313" key="3">
    <source>
        <dbReference type="Proteomes" id="UP000770785"/>
    </source>
</evidence>
<dbReference type="CDD" id="cd00448">
    <property type="entry name" value="YjgF_YER057c_UK114_family"/>
    <property type="match status" value="1"/>
</dbReference>
<accession>A0ABX0X7J0</accession>
<reference evidence="2 3" key="1">
    <citation type="submission" date="2020-03" db="EMBL/GenBank/DDBJ databases">
        <title>Genomic Encyclopedia of Type Strains, Phase IV (KMG-IV): sequencing the most valuable type-strain genomes for metagenomic binning, comparative biology and taxonomic classification.</title>
        <authorList>
            <person name="Goeker M."/>
        </authorList>
    </citation>
    <scope>NUCLEOTIDE SEQUENCE [LARGE SCALE GENOMIC DNA]</scope>
    <source>
        <strain evidence="2 3">DSM 105096</strain>
    </source>
</reference>
<keyword evidence="3" id="KW-1185">Reference proteome</keyword>
<dbReference type="Pfam" id="PF01042">
    <property type="entry name" value="Ribonuc_L-PSP"/>
    <property type="match status" value="1"/>
</dbReference>
<dbReference type="Proteomes" id="UP000770785">
    <property type="component" value="Unassembled WGS sequence"/>
</dbReference>
<dbReference type="RefSeq" id="WP_168035979.1">
    <property type="nucleotide sequence ID" value="NZ_JAATJH010000001.1"/>
</dbReference>
<gene>
    <name evidence="2" type="ORF">GGR27_000697</name>
</gene>
<comment type="similarity">
    <text evidence="1">Belongs to the RutC family.</text>
</comment>
<comment type="caution">
    <text evidence="2">The sequence shown here is derived from an EMBL/GenBank/DDBJ whole genome shotgun (WGS) entry which is preliminary data.</text>
</comment>
<name>A0ABX0X7J0_9BACT</name>
<organism evidence="2 3">
    <name type="scientific">Neolewinella antarctica</name>
    <dbReference type="NCBI Taxonomy" id="442734"/>
    <lineage>
        <taxon>Bacteria</taxon>
        <taxon>Pseudomonadati</taxon>
        <taxon>Bacteroidota</taxon>
        <taxon>Saprospiria</taxon>
        <taxon>Saprospirales</taxon>
        <taxon>Lewinellaceae</taxon>
        <taxon>Neolewinella</taxon>
    </lineage>
</organism>
<evidence type="ECO:0000313" key="2">
    <source>
        <dbReference type="EMBL" id="NJC25216.1"/>
    </source>
</evidence>
<protein>
    <submittedName>
        <fullName evidence="2">Reactive intermediate/imine deaminase</fullName>
    </submittedName>
</protein>
<sequence>MKIVTNKDIPTPEGHYSPIVEHNGTLYVSGQIPRTEAGQVPDGIEAQTELVFSKLAHLLTAAGSSTDRVIQVRIYLTDIALWDTVNQLYSDFFGDHRPARCVVPTGELHYGCLIELEAIAAV</sequence>
<dbReference type="InterPro" id="IPR006175">
    <property type="entry name" value="YjgF/YER057c/UK114"/>
</dbReference>
<dbReference type="SUPFAM" id="SSF55298">
    <property type="entry name" value="YjgF-like"/>
    <property type="match status" value="1"/>
</dbReference>
<dbReference type="PANTHER" id="PTHR11803:SF58">
    <property type="entry name" value="PROTEIN HMF1-RELATED"/>
    <property type="match status" value="1"/>
</dbReference>
<proteinExistence type="inferred from homology"/>
<evidence type="ECO:0000256" key="1">
    <source>
        <dbReference type="ARBA" id="ARBA00010552"/>
    </source>
</evidence>
<dbReference type="Gene3D" id="3.30.1330.40">
    <property type="entry name" value="RutC-like"/>
    <property type="match status" value="1"/>
</dbReference>
<dbReference type="EMBL" id="JAATJH010000001">
    <property type="protein sequence ID" value="NJC25216.1"/>
    <property type="molecule type" value="Genomic_DNA"/>
</dbReference>